<dbReference type="NCBIfam" id="TIGR00756">
    <property type="entry name" value="PPR"/>
    <property type="match status" value="2"/>
</dbReference>
<gene>
    <name evidence="13" type="ORF">PGLA1383_LOCUS32545</name>
</gene>
<evidence type="ECO:0000256" key="5">
    <source>
        <dbReference type="ARBA" id="ARBA00022692"/>
    </source>
</evidence>
<feature type="transmembrane region" description="Helical" evidence="11">
    <location>
        <begin position="128"/>
        <end position="161"/>
    </location>
</feature>
<feature type="transmembrane region" description="Helical" evidence="11">
    <location>
        <begin position="504"/>
        <end position="522"/>
    </location>
</feature>
<evidence type="ECO:0000256" key="9">
    <source>
        <dbReference type="ARBA" id="ARBA00023136"/>
    </source>
</evidence>
<evidence type="ECO:0000256" key="8">
    <source>
        <dbReference type="ARBA" id="ARBA00023065"/>
    </source>
</evidence>
<comment type="subcellular location">
    <subcellularLocation>
        <location evidence="1">Membrane</location>
        <topology evidence="1">Multi-pass membrane protein</topology>
    </subcellularLocation>
</comment>
<dbReference type="Pfam" id="PF13812">
    <property type="entry name" value="PPR_3"/>
    <property type="match status" value="1"/>
</dbReference>
<protein>
    <recommendedName>
        <fullName evidence="12">RCK N-terminal domain-containing protein</fullName>
    </recommendedName>
</protein>
<feature type="non-terminal residue" evidence="13">
    <location>
        <position position="1392"/>
    </location>
</feature>
<feature type="transmembrane region" description="Helical" evidence="11">
    <location>
        <begin position="320"/>
        <end position="344"/>
    </location>
</feature>
<dbReference type="Proteomes" id="UP000654075">
    <property type="component" value="Unassembled WGS sequence"/>
</dbReference>
<evidence type="ECO:0000313" key="13">
    <source>
        <dbReference type="EMBL" id="CAE8614824.1"/>
    </source>
</evidence>
<dbReference type="GO" id="GO:0006813">
    <property type="term" value="P:potassium ion transport"/>
    <property type="evidence" value="ECO:0007669"/>
    <property type="project" value="UniProtKB-KW"/>
</dbReference>
<proteinExistence type="predicted"/>
<dbReference type="GO" id="GO:0015297">
    <property type="term" value="F:antiporter activity"/>
    <property type="evidence" value="ECO:0007669"/>
    <property type="project" value="UniProtKB-KW"/>
</dbReference>
<keyword evidence="2" id="KW-0813">Transport</keyword>
<keyword evidence="3" id="KW-0050">Antiport</keyword>
<keyword evidence="14" id="KW-1185">Reference proteome</keyword>
<dbReference type="Gene3D" id="3.40.50.720">
    <property type="entry name" value="NAD(P)-binding Rossmann-like Domain"/>
    <property type="match status" value="1"/>
</dbReference>
<dbReference type="InterPro" id="IPR036291">
    <property type="entry name" value="NAD(P)-bd_dom_sf"/>
</dbReference>
<accession>A0A813FWP2</accession>
<dbReference type="Pfam" id="PF00999">
    <property type="entry name" value="Na_H_Exchanger"/>
    <property type="match status" value="1"/>
</dbReference>
<dbReference type="Pfam" id="PF13041">
    <property type="entry name" value="PPR_2"/>
    <property type="match status" value="1"/>
</dbReference>
<reference evidence="13" key="1">
    <citation type="submission" date="2021-02" db="EMBL/GenBank/DDBJ databases">
        <authorList>
            <person name="Dougan E. K."/>
            <person name="Rhodes N."/>
            <person name="Thang M."/>
            <person name="Chan C."/>
        </authorList>
    </citation>
    <scope>NUCLEOTIDE SEQUENCE</scope>
</reference>
<evidence type="ECO:0000256" key="7">
    <source>
        <dbReference type="ARBA" id="ARBA00022989"/>
    </source>
</evidence>
<keyword evidence="8" id="KW-0406">Ion transport</keyword>
<dbReference type="InterPro" id="IPR003148">
    <property type="entry name" value="RCK_N"/>
</dbReference>
<dbReference type="PROSITE" id="PS51201">
    <property type="entry name" value="RCK_N"/>
    <property type="match status" value="1"/>
</dbReference>
<evidence type="ECO:0000256" key="11">
    <source>
        <dbReference type="SAM" id="Phobius"/>
    </source>
</evidence>
<feature type="transmembrane region" description="Helical" evidence="11">
    <location>
        <begin position="395"/>
        <end position="414"/>
    </location>
</feature>
<name>A0A813FWP2_POLGL</name>
<dbReference type="InterPro" id="IPR006153">
    <property type="entry name" value="Cation/H_exchanger_TM"/>
</dbReference>
<dbReference type="PANTHER" id="PTHR46157">
    <property type="entry name" value="K(+) EFFLUX ANTIPORTER 3, CHLOROPLASTIC"/>
    <property type="match status" value="1"/>
</dbReference>
<feature type="transmembrane region" description="Helical" evidence="11">
    <location>
        <begin position="205"/>
        <end position="224"/>
    </location>
</feature>
<dbReference type="OrthoDB" id="446911at2759"/>
<organism evidence="13 14">
    <name type="scientific">Polarella glacialis</name>
    <name type="common">Dinoflagellate</name>
    <dbReference type="NCBI Taxonomy" id="89957"/>
    <lineage>
        <taxon>Eukaryota</taxon>
        <taxon>Sar</taxon>
        <taxon>Alveolata</taxon>
        <taxon>Dinophyceae</taxon>
        <taxon>Suessiales</taxon>
        <taxon>Suessiaceae</taxon>
        <taxon>Polarella</taxon>
    </lineage>
</organism>
<evidence type="ECO:0000256" key="6">
    <source>
        <dbReference type="ARBA" id="ARBA00022958"/>
    </source>
</evidence>
<dbReference type="EMBL" id="CAJNNV010025512">
    <property type="protein sequence ID" value="CAE8614824.1"/>
    <property type="molecule type" value="Genomic_DNA"/>
</dbReference>
<dbReference type="GO" id="GO:1902600">
    <property type="term" value="P:proton transmembrane transport"/>
    <property type="evidence" value="ECO:0007669"/>
    <property type="project" value="InterPro"/>
</dbReference>
<keyword evidence="7 11" id="KW-1133">Transmembrane helix</keyword>
<evidence type="ECO:0000256" key="3">
    <source>
        <dbReference type="ARBA" id="ARBA00022449"/>
    </source>
</evidence>
<keyword evidence="5 11" id="KW-0812">Transmembrane</keyword>
<keyword evidence="9 11" id="KW-0472">Membrane</keyword>
<dbReference type="Pfam" id="PF01535">
    <property type="entry name" value="PPR"/>
    <property type="match status" value="1"/>
</dbReference>
<feature type="repeat" description="PPR" evidence="10">
    <location>
        <begin position="1187"/>
        <end position="1221"/>
    </location>
</feature>
<feature type="transmembrane region" description="Helical" evidence="11">
    <location>
        <begin position="284"/>
        <end position="308"/>
    </location>
</feature>
<dbReference type="GO" id="GO:0016020">
    <property type="term" value="C:membrane"/>
    <property type="evidence" value="ECO:0007669"/>
    <property type="project" value="UniProtKB-SubCell"/>
</dbReference>
<evidence type="ECO:0000256" key="4">
    <source>
        <dbReference type="ARBA" id="ARBA00022538"/>
    </source>
</evidence>
<feature type="transmembrane region" description="Helical" evidence="11">
    <location>
        <begin position="258"/>
        <end position="278"/>
    </location>
</feature>
<dbReference type="SUPFAM" id="SSF51735">
    <property type="entry name" value="NAD(P)-binding Rossmann-fold domains"/>
    <property type="match status" value="1"/>
</dbReference>
<feature type="repeat" description="PPR" evidence="10">
    <location>
        <begin position="780"/>
        <end position="814"/>
    </location>
</feature>
<dbReference type="Gene3D" id="1.25.40.10">
    <property type="entry name" value="Tetratricopeptide repeat domain"/>
    <property type="match status" value="5"/>
</dbReference>
<feature type="repeat" description="PPR" evidence="10">
    <location>
        <begin position="1071"/>
        <end position="1105"/>
    </location>
</feature>
<evidence type="ECO:0000256" key="1">
    <source>
        <dbReference type="ARBA" id="ARBA00004141"/>
    </source>
</evidence>
<keyword evidence="4" id="KW-0633">Potassium transport</keyword>
<feature type="domain" description="RCK N-terminal" evidence="12">
    <location>
        <begin position="589"/>
        <end position="708"/>
    </location>
</feature>
<feature type="transmembrane region" description="Helical" evidence="11">
    <location>
        <begin position="472"/>
        <end position="492"/>
    </location>
</feature>
<evidence type="ECO:0000256" key="10">
    <source>
        <dbReference type="PROSITE-ProRule" id="PRU00708"/>
    </source>
</evidence>
<dbReference type="InterPro" id="IPR011990">
    <property type="entry name" value="TPR-like_helical_dom_sf"/>
</dbReference>
<evidence type="ECO:0000259" key="12">
    <source>
        <dbReference type="PROSITE" id="PS51201"/>
    </source>
</evidence>
<keyword evidence="6" id="KW-0630">Potassium</keyword>
<comment type="caution">
    <text evidence="13">The sequence shown here is derived from an EMBL/GenBank/DDBJ whole genome shotgun (WGS) entry which is preliminary data.</text>
</comment>
<evidence type="ECO:0000313" key="14">
    <source>
        <dbReference type="Proteomes" id="UP000654075"/>
    </source>
</evidence>
<feature type="transmembrane region" description="Helical" evidence="11">
    <location>
        <begin position="441"/>
        <end position="460"/>
    </location>
</feature>
<dbReference type="Pfam" id="PF02254">
    <property type="entry name" value="TrkA_N"/>
    <property type="match status" value="1"/>
</dbReference>
<feature type="transmembrane region" description="Helical" evidence="11">
    <location>
        <begin position="534"/>
        <end position="558"/>
    </location>
</feature>
<dbReference type="InterPro" id="IPR038770">
    <property type="entry name" value="Na+/solute_symporter_sf"/>
</dbReference>
<feature type="transmembrane region" description="Helical" evidence="11">
    <location>
        <begin position="364"/>
        <end position="383"/>
    </location>
</feature>
<evidence type="ECO:0000256" key="2">
    <source>
        <dbReference type="ARBA" id="ARBA00022448"/>
    </source>
</evidence>
<dbReference type="Gene3D" id="1.20.1530.20">
    <property type="match status" value="1"/>
</dbReference>
<dbReference type="InterPro" id="IPR002885">
    <property type="entry name" value="PPR_rpt"/>
</dbReference>
<dbReference type="PANTHER" id="PTHR46157:SF4">
    <property type="entry name" value="K(+) EFFLUX ANTIPORTER 3, CHLOROPLASTIC"/>
    <property type="match status" value="1"/>
</dbReference>
<sequence>MPGLGQSLKTTPLRQSLAKPLTGRVLGTRSDSSWRRPERFQKKAAAGGRFSQVAAAGGRFSQVAAAAWYASKAAGSQTLRARLRGWLAMTAAAFQMRRSRSGAAVQTRSRPPARPVEGWSRRVAVRSAAVLAGLSLFAGVAVAAGGSGAVAAGGSGVASWWPDLLQDLWSTIPKARDLSDTLLLLGATTFVIPVMKLLKTSPIIGFLLIGLILGPSGCNLITHVEMARHAAEFGIVFFLFETGLELSVKKVISMRSDVFGLGMAQFVVTGALIAGFASRIAPSLSAGALVVTGGALAMSSSAFALQLLRENGQLGTRYGQASLGVLLFQDLAVVPLLVLVPLLVGTPGGGSTLASALGKALLKAVLAMGLICGAGHFLLRPLLYFVKRSGSSEAFLSVTLGVVLLSAGLTQGLGLSDTLGAFVGGVLVAETDYKHQIEADIAPFRGMLLGLFFVTVGFSLDLRVLANTWLTVLPLLFGVLALKAAVVAGFGLSFKLSGSSSVQTASLIAPGGEFAFVVVGLAERLGLLSPATASLLVTTTVLSMGLTPLIAAAGEAWATKIRSRRGPSNVEGRDQFASADMDRVRKSKEGFVVIIGYSDMGRTICNMLDAEGKAKYIVFENDPANASKARSRGLPVFLADCTKREVMENFKIGEAKMVVVTTPRRDTNRAVKAIRQFHPKLPMVVRAEDADHQRFLETWNVKAVVPVLISVRFGGAVLRNLGYPEDEIQALLQEQLSIQAAEAFVAKEGTAWINSLGRQQHWDKALSALRGLASHGLQRNVFMYGAAVAACKRGQQWVPALSLLPEMRLHGIAPDLVTYGAAIAACATVPEKSEKQWQIGLSLLAAAVAEAALQPLAVPSAVKIYGIAIDACSKVSQWPWALDLILSGMPPRRVVADTICYNAALDGVSRGMQWHRTLLLLEQMGGEANPNSVSYSITLASCGFGPPASAGKVTMALIEEMQARHISPSASSFSAALVACERTGRWQLGLQLLRETKAVNLRLDAACVSTLLGAMAKAQSWDWALHIFRDSAHQGLHARATARAAAIAACEGGWRWELSLRLLCEPGADVDVVAFNTAISACSRSSRWEQALRLWPELVERGLQPSMVTFGAAASAMGEGQDWRASLQLLKQLHLGLSGVSLITHNTIIAACERASQWERTLALFGELRRTPEPGRSAAEKVSGGPNTATYNTVLGACQKAEQWNQALQLLLQLRSSGLELDALAYSVTAFACSGSSWNQGSSLASPWQLALLLAADAVLASVPLDTSCCGGLLAECEQRGLAGAEAAFKEQLQHLPVPFTVPGETGNGRKDDKPLAVGCKWASCLQLSFDEMLQERGLPGPTQLSSAECAEDFAVRLLAARRDSLEKALALATSDDDWRRDLNLSSYASKH</sequence>
<dbReference type="PROSITE" id="PS51375">
    <property type="entry name" value="PPR"/>
    <property type="match status" value="3"/>
</dbReference>